<dbReference type="Proteomes" id="UP000033393">
    <property type="component" value="Unassembled WGS sequence"/>
</dbReference>
<keyword evidence="1" id="KW-0812">Transmembrane</keyword>
<dbReference type="RefSeq" id="WP_045312039.1">
    <property type="nucleotide sequence ID" value="NZ_JYJG01000086.1"/>
</dbReference>
<evidence type="ECO:0000313" key="2">
    <source>
        <dbReference type="EMBL" id="KJK49303.1"/>
    </source>
</evidence>
<sequence length="130" mass="13557">MDPFTAMSLGAAGGALVEAIAVFARINAWQDERQQKRDNGDAELPPLSKFVDLPVLATVALSRILLGALAGLVFHEQLVGAAATIAVGASGPMLLKQLGSFKSVREAVQHGADSRKAVPAPVLVDEAETR</sequence>
<dbReference type="EMBL" id="JYJG01000086">
    <property type="protein sequence ID" value="KJK49303.1"/>
    <property type="molecule type" value="Genomic_DNA"/>
</dbReference>
<feature type="transmembrane region" description="Helical" evidence="1">
    <location>
        <begin position="6"/>
        <end position="29"/>
    </location>
</feature>
<proteinExistence type="predicted"/>
<dbReference type="PATRIC" id="fig|68170.10.peg.3012"/>
<name>A0A0F0H6Q4_LENAE</name>
<dbReference type="AlphaFoldDB" id="A0A0F0H6Q4"/>
<gene>
    <name evidence="2" type="ORF">UK23_14615</name>
</gene>
<reference evidence="2 3" key="1">
    <citation type="submission" date="2015-02" db="EMBL/GenBank/DDBJ databases">
        <authorList>
            <person name="Ju K.-S."/>
            <person name="Doroghazi J.R."/>
            <person name="Metcalf W."/>
        </authorList>
    </citation>
    <scope>NUCLEOTIDE SEQUENCE [LARGE SCALE GENOMIC DNA]</scope>
    <source>
        <strain evidence="2 3">NRRL B-16140</strain>
    </source>
</reference>
<protein>
    <submittedName>
        <fullName evidence="2">Uncharacterized protein</fullName>
    </submittedName>
</protein>
<keyword evidence="1" id="KW-1133">Transmembrane helix</keyword>
<evidence type="ECO:0000313" key="3">
    <source>
        <dbReference type="Proteomes" id="UP000033393"/>
    </source>
</evidence>
<accession>A0A0F0H6Q4</accession>
<comment type="caution">
    <text evidence="2">The sequence shown here is derived from an EMBL/GenBank/DDBJ whole genome shotgun (WGS) entry which is preliminary data.</text>
</comment>
<keyword evidence="1" id="KW-0472">Membrane</keyword>
<keyword evidence="3" id="KW-1185">Reference proteome</keyword>
<organism evidence="2 3">
    <name type="scientific">Lentzea aerocolonigenes</name>
    <name type="common">Lechevalieria aerocolonigenes</name>
    <name type="synonym">Saccharothrix aerocolonigenes</name>
    <dbReference type="NCBI Taxonomy" id="68170"/>
    <lineage>
        <taxon>Bacteria</taxon>
        <taxon>Bacillati</taxon>
        <taxon>Actinomycetota</taxon>
        <taxon>Actinomycetes</taxon>
        <taxon>Pseudonocardiales</taxon>
        <taxon>Pseudonocardiaceae</taxon>
        <taxon>Lentzea</taxon>
    </lineage>
</organism>
<evidence type="ECO:0000256" key="1">
    <source>
        <dbReference type="SAM" id="Phobius"/>
    </source>
</evidence>